<dbReference type="InterPro" id="IPR015890">
    <property type="entry name" value="Chorismate_C"/>
</dbReference>
<dbReference type="Proteomes" id="UP000483004">
    <property type="component" value="Unassembled WGS sequence"/>
</dbReference>
<dbReference type="InterPro" id="IPR005802">
    <property type="entry name" value="ADC_synth_comp_1"/>
</dbReference>
<evidence type="ECO:0000259" key="8">
    <source>
        <dbReference type="Pfam" id="PF04715"/>
    </source>
</evidence>
<feature type="domain" description="Chorismate-utilising enzyme C-terminal" evidence="7">
    <location>
        <begin position="403"/>
        <end position="658"/>
    </location>
</feature>
<dbReference type="GO" id="GO:0046820">
    <property type="term" value="F:4-amino-4-deoxychorismate synthase activity"/>
    <property type="evidence" value="ECO:0007669"/>
    <property type="project" value="UniProtKB-EC"/>
</dbReference>
<reference evidence="9 10" key="1">
    <citation type="submission" date="2019-09" db="EMBL/GenBank/DDBJ databases">
        <title>Actinomadura physcomitrii sp. nov., a novel actinomycete isolated from moss [Physcomitrium sphaericum (Ludw) Fuernr].</title>
        <authorList>
            <person name="Liu C."/>
            <person name="Zhuang X."/>
        </authorList>
    </citation>
    <scope>NUCLEOTIDE SEQUENCE [LARGE SCALE GENOMIC DNA]</scope>
    <source>
        <strain evidence="9 10">CYP1-1B</strain>
    </source>
</reference>
<dbReference type="SUPFAM" id="SSF52317">
    <property type="entry name" value="Class I glutamine amidotransferase-like"/>
    <property type="match status" value="1"/>
</dbReference>
<evidence type="ECO:0000259" key="6">
    <source>
        <dbReference type="Pfam" id="PF00117"/>
    </source>
</evidence>
<evidence type="ECO:0000256" key="4">
    <source>
        <dbReference type="ARBA" id="ARBA00022962"/>
    </source>
</evidence>
<feature type="region of interest" description="Disordered" evidence="5">
    <location>
        <begin position="670"/>
        <end position="693"/>
    </location>
</feature>
<keyword evidence="3 9" id="KW-0808">Transferase</keyword>
<dbReference type="OrthoDB" id="3518032at2"/>
<keyword evidence="10" id="KW-1185">Reference proteome</keyword>
<dbReference type="FunFam" id="3.40.50.880:FF:000003">
    <property type="entry name" value="Anthranilate synthase component II"/>
    <property type="match status" value="1"/>
</dbReference>
<feature type="domain" description="Glutamine amidotransferase" evidence="6">
    <location>
        <begin position="4"/>
        <end position="184"/>
    </location>
</feature>
<proteinExistence type="inferred from homology"/>
<evidence type="ECO:0000256" key="5">
    <source>
        <dbReference type="SAM" id="MobiDB-lite"/>
    </source>
</evidence>
<dbReference type="GO" id="GO:0009396">
    <property type="term" value="P:folic acid-containing compound biosynthetic process"/>
    <property type="evidence" value="ECO:0007669"/>
    <property type="project" value="InterPro"/>
</dbReference>
<organism evidence="9 10">
    <name type="scientific">Actinomadura montaniterrae</name>
    <dbReference type="NCBI Taxonomy" id="1803903"/>
    <lineage>
        <taxon>Bacteria</taxon>
        <taxon>Bacillati</taxon>
        <taxon>Actinomycetota</taxon>
        <taxon>Actinomycetes</taxon>
        <taxon>Streptosporangiales</taxon>
        <taxon>Thermomonosporaceae</taxon>
        <taxon>Actinomadura</taxon>
    </lineage>
</organism>
<dbReference type="InterPro" id="IPR005801">
    <property type="entry name" value="ADC_synthase"/>
</dbReference>
<evidence type="ECO:0000313" key="10">
    <source>
        <dbReference type="Proteomes" id="UP000483004"/>
    </source>
</evidence>
<dbReference type="InterPro" id="IPR029062">
    <property type="entry name" value="Class_I_gatase-like"/>
</dbReference>
<dbReference type="NCBIfam" id="TIGR00566">
    <property type="entry name" value="trpG_papA"/>
    <property type="match status" value="1"/>
</dbReference>
<evidence type="ECO:0000256" key="1">
    <source>
        <dbReference type="ARBA" id="ARBA00005970"/>
    </source>
</evidence>
<dbReference type="PRINTS" id="PR00096">
    <property type="entry name" value="GATASE"/>
</dbReference>
<keyword evidence="9" id="KW-0032">Aminotransferase</keyword>
<dbReference type="InterPro" id="IPR006221">
    <property type="entry name" value="TrpG/PapA_dom"/>
</dbReference>
<keyword evidence="4" id="KW-0315">Glutamine amidotransferase</keyword>
<dbReference type="Pfam" id="PF04715">
    <property type="entry name" value="Anth_synt_I_N"/>
    <property type="match status" value="1"/>
</dbReference>
<evidence type="ECO:0000256" key="2">
    <source>
        <dbReference type="ARBA" id="ARBA00013139"/>
    </source>
</evidence>
<dbReference type="PANTHER" id="PTHR11236">
    <property type="entry name" value="AMINOBENZOATE/ANTHRANILATE SYNTHASE"/>
    <property type="match status" value="1"/>
</dbReference>
<name>A0A6L3VWU5_9ACTN</name>
<feature type="compositionally biased region" description="Low complexity" evidence="5">
    <location>
        <begin position="683"/>
        <end position="692"/>
    </location>
</feature>
<dbReference type="RefSeq" id="WP_151539878.1">
    <property type="nucleotide sequence ID" value="NZ_WBMR01000021.1"/>
</dbReference>
<feature type="region of interest" description="Disordered" evidence="5">
    <location>
        <begin position="487"/>
        <end position="508"/>
    </location>
</feature>
<dbReference type="Gene3D" id="3.40.50.880">
    <property type="match status" value="1"/>
</dbReference>
<sequence>MRTLLIDNYDSFTFNLYQLLGEVNGRPPTVVRNDADWSGLSAADFDNVVISPGPGRPDRARDVGIGARVIDEWSLPLLGVCLGHQGICHRLGGKVEHAPEPVHGRVSEVVHTGEGLFAGLPSPMPVVRYHSLAVTALPGELEAVAWSDDGVLMGVRHRSAPIWGIQFHPESICTGHGRELLANFRDLTRAHHDAGPYRLRVHRLAAAPDPEAAYRTVFAGRPGAFWLDSGTHAEGTSRFTMMGDGAGPLGELVTYRVGERRVRVDKHGTVAEQAAGSFFDYLEREVTRRALPDDDDLPFGFRLGYVGYLGYELKAETGGAAAHASPTPDAAMVFADRALVIDHAEGESYLLRLSRRADDPEVDAWFAATAGLVRGLPSGPAAPIRPLTGDGAAKPPVELHHDRDAYLALIGECLDEIRDGESYEICLSNTATARAAIDPAATFAHLRRVSPVPYGALLDFPGVAVLSASPEQFLAVGAGGLVRSKPIKGTRPRGATPERDADLRRELAGSEKDRAENLMIVDLVRNDLNTVCAVGSVRVPRLFDVESFAPVHHLVSTVEGRLRDGVTAVGCVRAAFPPGSMTGAPKVRTMEIIDRLEGRARGVYSGALGWFSLSGACELSVVNRTIVAVPGGGASFNVGGAIVALSDPEEEFAEILVKARAMVAAIAASAPPAPEPSPGGAAGARPGADVDALPLPAEQVEHLHG</sequence>
<dbReference type="PROSITE" id="PS51273">
    <property type="entry name" value="GATASE_TYPE_1"/>
    <property type="match status" value="1"/>
</dbReference>
<accession>A0A6L3VWU5</accession>
<dbReference type="GO" id="GO:0005737">
    <property type="term" value="C:cytoplasm"/>
    <property type="evidence" value="ECO:0007669"/>
    <property type="project" value="TreeGrafter"/>
</dbReference>
<dbReference type="PRINTS" id="PR00099">
    <property type="entry name" value="CPSGATASE"/>
</dbReference>
<evidence type="ECO:0000259" key="7">
    <source>
        <dbReference type="Pfam" id="PF00425"/>
    </source>
</evidence>
<feature type="domain" description="Anthranilate synthase component I N-terminal" evidence="8">
    <location>
        <begin position="210"/>
        <end position="350"/>
    </location>
</feature>
<dbReference type="PANTHER" id="PTHR11236:SF18">
    <property type="entry name" value="AMINODEOXYCHORISMATE SYNTHASE"/>
    <property type="match status" value="1"/>
</dbReference>
<comment type="caution">
    <text evidence="9">The sequence shown here is derived from an EMBL/GenBank/DDBJ whole genome shotgun (WGS) entry which is preliminary data.</text>
</comment>
<dbReference type="EMBL" id="WBMR01000021">
    <property type="protein sequence ID" value="KAB2384602.1"/>
    <property type="molecule type" value="Genomic_DNA"/>
</dbReference>
<gene>
    <name evidence="9" type="primary">pabB</name>
    <name evidence="9" type="ORF">F9B16_10835</name>
</gene>
<evidence type="ECO:0000313" key="9">
    <source>
        <dbReference type="EMBL" id="KAB2384602.1"/>
    </source>
</evidence>
<dbReference type="PRINTS" id="PR00097">
    <property type="entry name" value="ANTSNTHASEII"/>
</dbReference>
<dbReference type="InterPro" id="IPR017926">
    <property type="entry name" value="GATASE"/>
</dbReference>
<dbReference type="AlphaFoldDB" id="A0A6L3VWU5"/>
<dbReference type="InterPro" id="IPR019999">
    <property type="entry name" value="Anth_synth_I-like"/>
</dbReference>
<protein>
    <recommendedName>
        <fullName evidence="2">aminodeoxychorismate synthase</fullName>
        <ecNumber evidence="2">2.6.1.85</ecNumber>
    </recommendedName>
</protein>
<dbReference type="GO" id="GO:0000162">
    <property type="term" value="P:L-tryptophan biosynthetic process"/>
    <property type="evidence" value="ECO:0007669"/>
    <property type="project" value="TreeGrafter"/>
</dbReference>
<dbReference type="GO" id="GO:0008153">
    <property type="term" value="P:4-aminobenzoate biosynthetic process"/>
    <property type="evidence" value="ECO:0007669"/>
    <property type="project" value="TreeGrafter"/>
</dbReference>
<dbReference type="Pfam" id="PF00425">
    <property type="entry name" value="Chorismate_bind"/>
    <property type="match status" value="1"/>
</dbReference>
<comment type="similarity">
    <text evidence="1">In the C-terminal section; belongs to the anthranilate synthase component I family.</text>
</comment>
<evidence type="ECO:0000256" key="3">
    <source>
        <dbReference type="ARBA" id="ARBA00022679"/>
    </source>
</evidence>
<dbReference type="Gene3D" id="3.60.120.10">
    <property type="entry name" value="Anthranilate synthase"/>
    <property type="match status" value="1"/>
</dbReference>
<dbReference type="InterPro" id="IPR006805">
    <property type="entry name" value="Anth_synth_I_N"/>
</dbReference>
<dbReference type="NCBIfam" id="TIGR00553">
    <property type="entry name" value="pabB"/>
    <property type="match status" value="1"/>
</dbReference>
<dbReference type="EC" id="2.6.1.85" evidence="2"/>
<feature type="compositionally biased region" description="Basic and acidic residues" evidence="5">
    <location>
        <begin position="496"/>
        <end position="508"/>
    </location>
</feature>
<dbReference type="CDD" id="cd01743">
    <property type="entry name" value="GATase1_Anthranilate_Synthase"/>
    <property type="match status" value="1"/>
</dbReference>
<dbReference type="SUPFAM" id="SSF56322">
    <property type="entry name" value="ADC synthase"/>
    <property type="match status" value="1"/>
</dbReference>
<dbReference type="Pfam" id="PF00117">
    <property type="entry name" value="GATase"/>
    <property type="match status" value="1"/>
</dbReference>